<organism evidence="2 3">
    <name type="scientific">Salisediminibacterium beveridgei</name>
    <dbReference type="NCBI Taxonomy" id="632773"/>
    <lineage>
        <taxon>Bacteria</taxon>
        <taxon>Bacillati</taxon>
        <taxon>Bacillota</taxon>
        <taxon>Bacilli</taxon>
        <taxon>Bacillales</taxon>
        <taxon>Bacillaceae</taxon>
        <taxon>Salisediminibacterium</taxon>
    </lineage>
</organism>
<dbReference type="AlphaFoldDB" id="A0A1D7QR58"/>
<gene>
    <name evidence="2" type="ORF">BBEV_0081</name>
</gene>
<feature type="transmembrane region" description="Helical" evidence="1">
    <location>
        <begin position="12"/>
        <end position="32"/>
    </location>
</feature>
<dbReference type="STRING" id="632773.BBEV_0081"/>
<protein>
    <submittedName>
        <fullName evidence="2">Uncharacterized protein</fullName>
    </submittedName>
</protein>
<sequence>MMMEVYQDLWQVLMIAGLIMSVTSAHAGILFLRHGHRKDMQLMQHRAAGCHTKPQLLIGSGATLDTWQTRLVSMIQRKIAPDDDDEAHHSSFFHSQSEMKKGAGKYGTCHQPIHPTNQ</sequence>
<accession>A0A1D7QR58</accession>
<keyword evidence="1" id="KW-0472">Membrane</keyword>
<keyword evidence="1" id="KW-1133">Transmembrane helix</keyword>
<proteinExistence type="predicted"/>
<keyword evidence="3" id="KW-1185">Reference proteome</keyword>
<evidence type="ECO:0000313" key="2">
    <source>
        <dbReference type="EMBL" id="AOM81476.1"/>
    </source>
</evidence>
<evidence type="ECO:0000256" key="1">
    <source>
        <dbReference type="SAM" id="Phobius"/>
    </source>
</evidence>
<dbReference type="OrthoDB" id="2967280at2"/>
<name>A0A1D7QR58_9BACI</name>
<dbReference type="EMBL" id="CP012502">
    <property type="protein sequence ID" value="AOM81476.1"/>
    <property type="molecule type" value="Genomic_DNA"/>
</dbReference>
<evidence type="ECO:0000313" key="3">
    <source>
        <dbReference type="Proteomes" id="UP000094463"/>
    </source>
</evidence>
<reference evidence="2 3" key="1">
    <citation type="submission" date="2015-08" db="EMBL/GenBank/DDBJ databases">
        <title>The complete genome sequence of Bacillus beveridgei MLTeJB.</title>
        <authorList>
            <person name="Hanson T.E."/>
            <person name="Mesa C."/>
            <person name="Basesman S.M."/>
            <person name="Oremland R.S."/>
        </authorList>
    </citation>
    <scope>NUCLEOTIDE SEQUENCE [LARGE SCALE GENOMIC DNA]</scope>
    <source>
        <strain evidence="2 3">MLTeJB</strain>
    </source>
</reference>
<keyword evidence="1" id="KW-0812">Transmembrane</keyword>
<dbReference type="RefSeq" id="WP_069363651.1">
    <property type="nucleotide sequence ID" value="NZ_CP012502.1"/>
</dbReference>
<dbReference type="KEGG" id="bbev:BBEV_0081"/>
<dbReference type="Proteomes" id="UP000094463">
    <property type="component" value="Chromosome"/>
</dbReference>